<dbReference type="PANTHER" id="PTHR22911:SF137">
    <property type="entry name" value="SOLUTE CARRIER FAMILY 35 MEMBER G2-RELATED"/>
    <property type="match status" value="1"/>
</dbReference>
<dbReference type="PANTHER" id="PTHR22911">
    <property type="entry name" value="ACYL-MALONYL CONDENSING ENZYME-RELATED"/>
    <property type="match status" value="1"/>
</dbReference>
<keyword evidence="1" id="KW-0812">Transmembrane</keyword>
<dbReference type="InterPro" id="IPR000620">
    <property type="entry name" value="EamA_dom"/>
</dbReference>
<feature type="transmembrane region" description="Helical" evidence="1">
    <location>
        <begin position="253"/>
        <end position="273"/>
    </location>
</feature>
<protein>
    <submittedName>
        <fullName evidence="3">DMT family transporter</fullName>
    </submittedName>
</protein>
<dbReference type="InterPro" id="IPR037185">
    <property type="entry name" value="EmrE-like"/>
</dbReference>
<dbReference type="AlphaFoldDB" id="A0A3M6PZE6"/>
<dbReference type="EMBL" id="RDQL01000026">
    <property type="protein sequence ID" value="RMW95438.1"/>
    <property type="molecule type" value="Genomic_DNA"/>
</dbReference>
<proteinExistence type="predicted"/>
<feature type="transmembrane region" description="Helical" evidence="1">
    <location>
        <begin position="188"/>
        <end position="206"/>
    </location>
</feature>
<feature type="transmembrane region" description="Helical" evidence="1">
    <location>
        <begin position="29"/>
        <end position="50"/>
    </location>
</feature>
<feature type="transmembrane region" description="Helical" evidence="1">
    <location>
        <begin position="62"/>
        <end position="80"/>
    </location>
</feature>
<sequence>MAGEFITIEWFCFWLSQVFLVEYRMMDSGMGWVSLGLLAGIILGTYDFLTKIALKEKGVLEVVFWCSLLGGLMWLPFFILPTSYKDALQAFHLSPQDLTVAQQMAVLPKSILMVATWVLSYYSVKFLPLSISAGVRASGPLWTALGAMLFLSEVLSWTQWLGLAVAMASYYLFSLIGKKEGISFGRNVWVLCMLAATLMSSANALYDKYILSTLHLDLAAVQAYSALQRGALALLLLPWIFREVEVSSLLRRNWAIPAIAFAYVLAEYIYLAAVRQDGAMISVISVLRRTNLVMVFLLSAIFFRELYIPQKVVAILGVLLGIALTVLH</sequence>
<feature type="transmembrane region" description="Helical" evidence="1">
    <location>
        <begin position="133"/>
        <end position="151"/>
    </location>
</feature>
<dbReference type="Pfam" id="PF00892">
    <property type="entry name" value="EamA"/>
    <property type="match status" value="1"/>
</dbReference>
<reference evidence="3 4" key="1">
    <citation type="submission" date="2018-10" db="EMBL/GenBank/DDBJ databases">
        <title>Comamonadaceae CDC group NO-1 genome sequencing and assembly.</title>
        <authorList>
            <person name="Bernier A.-M."/>
            <person name="Bernard K."/>
        </authorList>
    </citation>
    <scope>NUCLEOTIDE SEQUENCE [LARGE SCALE GENOMIC DNA]</scope>
    <source>
        <strain evidence="3 4">NML161473</strain>
    </source>
</reference>
<keyword evidence="4" id="KW-1185">Reference proteome</keyword>
<dbReference type="GO" id="GO:0016020">
    <property type="term" value="C:membrane"/>
    <property type="evidence" value="ECO:0007669"/>
    <property type="project" value="InterPro"/>
</dbReference>
<feature type="domain" description="EamA" evidence="2">
    <location>
        <begin position="32"/>
        <end position="174"/>
    </location>
</feature>
<evidence type="ECO:0000259" key="2">
    <source>
        <dbReference type="Pfam" id="PF00892"/>
    </source>
</evidence>
<dbReference type="Proteomes" id="UP000267035">
    <property type="component" value="Unassembled WGS sequence"/>
</dbReference>
<keyword evidence="1" id="KW-0472">Membrane</keyword>
<feature type="transmembrane region" description="Helical" evidence="1">
    <location>
        <begin position="279"/>
        <end position="303"/>
    </location>
</feature>
<evidence type="ECO:0000313" key="3">
    <source>
        <dbReference type="EMBL" id="RMW95438.1"/>
    </source>
</evidence>
<feature type="transmembrane region" description="Helical" evidence="1">
    <location>
        <begin position="310"/>
        <end position="327"/>
    </location>
</feature>
<gene>
    <name evidence="3" type="ORF">EBQ25_11895</name>
</gene>
<feature type="transmembrane region" description="Helical" evidence="1">
    <location>
        <begin position="157"/>
        <end position="176"/>
    </location>
</feature>
<dbReference type="RefSeq" id="WP_122254657.1">
    <property type="nucleotide sequence ID" value="NZ_RDQL01000026.1"/>
</dbReference>
<organism evidence="3 4">
    <name type="scientific">Allofranklinella schreckenbergeri</name>
    <dbReference type="NCBI Taxonomy" id="1076744"/>
    <lineage>
        <taxon>Bacteria</taxon>
        <taxon>Pseudomonadati</taxon>
        <taxon>Pseudomonadota</taxon>
        <taxon>Betaproteobacteria</taxon>
        <taxon>Burkholderiales</taxon>
        <taxon>Comamonadaceae</taxon>
        <taxon>Allofranklinella</taxon>
    </lineage>
</organism>
<evidence type="ECO:0000256" key="1">
    <source>
        <dbReference type="SAM" id="Phobius"/>
    </source>
</evidence>
<feature type="transmembrane region" description="Helical" evidence="1">
    <location>
        <begin position="100"/>
        <end position="121"/>
    </location>
</feature>
<evidence type="ECO:0000313" key="4">
    <source>
        <dbReference type="Proteomes" id="UP000267035"/>
    </source>
</evidence>
<dbReference type="SUPFAM" id="SSF103481">
    <property type="entry name" value="Multidrug resistance efflux transporter EmrE"/>
    <property type="match status" value="2"/>
</dbReference>
<name>A0A3M6PZE6_9BURK</name>
<keyword evidence="1" id="KW-1133">Transmembrane helix</keyword>
<comment type="caution">
    <text evidence="3">The sequence shown here is derived from an EMBL/GenBank/DDBJ whole genome shotgun (WGS) entry which is preliminary data.</text>
</comment>
<accession>A0A3M6PZE6</accession>